<keyword evidence="3" id="KW-1185">Reference proteome</keyword>
<organism evidence="2 3">
    <name type="scientific">Aquabacterium lacunae</name>
    <dbReference type="NCBI Taxonomy" id="2528630"/>
    <lineage>
        <taxon>Bacteria</taxon>
        <taxon>Pseudomonadati</taxon>
        <taxon>Pseudomonadota</taxon>
        <taxon>Betaproteobacteria</taxon>
        <taxon>Burkholderiales</taxon>
        <taxon>Aquabacterium</taxon>
    </lineage>
</organism>
<sequence>MFYALNKIALIAFYLVTLASVFVVLPAPLTPEITHWMQLGALGLLAAHLLEIAVFRKAVALYRGPFVVSALLTLLFGFLHWKPLADARR</sequence>
<feature type="transmembrane region" description="Helical" evidence="1">
    <location>
        <begin position="61"/>
        <end position="81"/>
    </location>
</feature>
<keyword evidence="1" id="KW-0812">Transmembrane</keyword>
<keyword evidence="1" id="KW-0472">Membrane</keyword>
<protein>
    <recommendedName>
        <fullName evidence="4">DUF1145 domain-containing protein</fullName>
    </recommendedName>
</protein>
<feature type="transmembrane region" description="Helical" evidence="1">
    <location>
        <begin position="36"/>
        <end position="54"/>
    </location>
</feature>
<comment type="caution">
    <text evidence="2">The sequence shown here is derived from an EMBL/GenBank/DDBJ whole genome shotgun (WGS) entry which is preliminary data.</text>
</comment>
<dbReference type="Proteomes" id="UP000292120">
    <property type="component" value="Unassembled WGS sequence"/>
</dbReference>
<dbReference type="EMBL" id="SIXI01000008">
    <property type="protein sequence ID" value="TBO27888.1"/>
    <property type="molecule type" value="Genomic_DNA"/>
</dbReference>
<dbReference type="OrthoDB" id="8927866at2"/>
<proteinExistence type="predicted"/>
<evidence type="ECO:0000313" key="2">
    <source>
        <dbReference type="EMBL" id="TBO27888.1"/>
    </source>
</evidence>
<name>A0A4Q9GZY7_9BURK</name>
<evidence type="ECO:0000313" key="3">
    <source>
        <dbReference type="Proteomes" id="UP000292120"/>
    </source>
</evidence>
<evidence type="ECO:0000256" key="1">
    <source>
        <dbReference type="SAM" id="Phobius"/>
    </source>
</evidence>
<keyword evidence="1" id="KW-1133">Transmembrane helix</keyword>
<dbReference type="AlphaFoldDB" id="A0A4Q9GZY7"/>
<dbReference type="RefSeq" id="WP_130969158.1">
    <property type="nucleotide sequence ID" value="NZ_SIXI01000008.1"/>
</dbReference>
<accession>A0A4Q9GZY7</accession>
<evidence type="ECO:0008006" key="4">
    <source>
        <dbReference type="Google" id="ProtNLM"/>
    </source>
</evidence>
<reference evidence="2 3" key="1">
    <citation type="submission" date="2019-02" db="EMBL/GenBank/DDBJ databases">
        <title>Aquabacterium sp. strain KMB7.</title>
        <authorList>
            <person name="Chen W.-M."/>
        </authorList>
    </citation>
    <scope>NUCLEOTIDE SEQUENCE [LARGE SCALE GENOMIC DNA]</scope>
    <source>
        <strain evidence="2 3">KMB7</strain>
    </source>
</reference>
<gene>
    <name evidence="2" type="ORF">EYS42_15745</name>
</gene>